<feature type="compositionally biased region" description="Basic and acidic residues" evidence="1">
    <location>
        <begin position="231"/>
        <end position="245"/>
    </location>
</feature>
<proteinExistence type="predicted"/>
<dbReference type="EMBL" id="JACAZI010000037">
    <property type="protein sequence ID" value="KAF7328230.1"/>
    <property type="molecule type" value="Genomic_DNA"/>
</dbReference>
<comment type="caution">
    <text evidence="2">The sequence shown here is derived from an EMBL/GenBank/DDBJ whole genome shotgun (WGS) entry which is preliminary data.</text>
</comment>
<name>A0A8H6U290_9AGAR</name>
<evidence type="ECO:0000313" key="3">
    <source>
        <dbReference type="Proteomes" id="UP000620124"/>
    </source>
</evidence>
<evidence type="ECO:0000256" key="1">
    <source>
        <dbReference type="SAM" id="MobiDB-lite"/>
    </source>
</evidence>
<keyword evidence="3" id="KW-1185">Reference proteome</keyword>
<organism evidence="2 3">
    <name type="scientific">Mycena venus</name>
    <dbReference type="NCBI Taxonomy" id="2733690"/>
    <lineage>
        <taxon>Eukaryota</taxon>
        <taxon>Fungi</taxon>
        <taxon>Dikarya</taxon>
        <taxon>Basidiomycota</taxon>
        <taxon>Agaricomycotina</taxon>
        <taxon>Agaricomycetes</taxon>
        <taxon>Agaricomycetidae</taxon>
        <taxon>Agaricales</taxon>
        <taxon>Marasmiineae</taxon>
        <taxon>Mycenaceae</taxon>
        <taxon>Mycena</taxon>
    </lineage>
</organism>
<protein>
    <submittedName>
        <fullName evidence="2">Uncharacterized protein</fullName>
    </submittedName>
</protein>
<gene>
    <name evidence="2" type="ORF">MVEN_02562800</name>
</gene>
<accession>A0A8H6U290</accession>
<evidence type="ECO:0000313" key="2">
    <source>
        <dbReference type="EMBL" id="KAF7328230.1"/>
    </source>
</evidence>
<sequence>MVTTRRKTYQSAEHPQGPSTSTLFEEVAAVGESLGPAEGENTEIFTGDGQLVFGSISPVDQDALLSYSPHRLTRVELDWALGLEQDDVESKDEQDGVKRGPSTTVIAGLSKGSPEIGSGSSSQEMNSALEDKEFIVPRVAAKPWSQSKFPFKIEPNFFPTWFDLSEDEDQLGPIPEDWAIKIKQEELDKPLYWDEDLQVAIWRSAQAGGTKTEESVSSMAVILVFEVETKDTKAKSSEQARDKGKGLAAGGA</sequence>
<dbReference type="AlphaFoldDB" id="A0A8H6U290"/>
<feature type="region of interest" description="Disordered" evidence="1">
    <location>
        <begin position="87"/>
        <end position="124"/>
    </location>
</feature>
<dbReference type="Proteomes" id="UP000620124">
    <property type="component" value="Unassembled WGS sequence"/>
</dbReference>
<dbReference type="OrthoDB" id="3058608at2759"/>
<feature type="region of interest" description="Disordered" evidence="1">
    <location>
        <begin position="231"/>
        <end position="252"/>
    </location>
</feature>
<feature type="compositionally biased region" description="Polar residues" evidence="1">
    <location>
        <begin position="9"/>
        <end position="20"/>
    </location>
</feature>
<reference evidence="2" key="1">
    <citation type="submission" date="2020-05" db="EMBL/GenBank/DDBJ databases">
        <title>Mycena genomes resolve the evolution of fungal bioluminescence.</title>
        <authorList>
            <person name="Tsai I.J."/>
        </authorList>
    </citation>
    <scope>NUCLEOTIDE SEQUENCE</scope>
    <source>
        <strain evidence="2">CCC161011</strain>
    </source>
</reference>
<feature type="region of interest" description="Disordered" evidence="1">
    <location>
        <begin position="1"/>
        <end position="20"/>
    </location>
</feature>